<keyword evidence="3" id="KW-1133">Transmembrane helix</keyword>
<proteinExistence type="inferred from homology"/>
<evidence type="ECO:0000259" key="4">
    <source>
        <dbReference type="Pfam" id="PF03816"/>
    </source>
</evidence>
<accession>A0A8J3FIJ9</accession>
<gene>
    <name evidence="5" type="ORF">GCM10010124_27040</name>
</gene>
<dbReference type="RefSeq" id="WP_189114648.1">
    <property type="nucleotide sequence ID" value="NZ_BMQC01000008.1"/>
</dbReference>
<dbReference type="Gene3D" id="3.40.630.190">
    <property type="entry name" value="LCP protein"/>
    <property type="match status" value="1"/>
</dbReference>
<dbReference type="Pfam" id="PF03816">
    <property type="entry name" value="LytR_cpsA_psr"/>
    <property type="match status" value="1"/>
</dbReference>
<feature type="transmembrane region" description="Helical" evidence="3">
    <location>
        <begin position="73"/>
        <end position="98"/>
    </location>
</feature>
<reference evidence="5" key="2">
    <citation type="submission" date="2020-09" db="EMBL/GenBank/DDBJ databases">
        <authorList>
            <person name="Sun Q."/>
            <person name="Ohkuma M."/>
        </authorList>
    </citation>
    <scope>NUCLEOTIDE SEQUENCE</scope>
    <source>
        <strain evidence="5">JCM 3091</strain>
    </source>
</reference>
<feature type="domain" description="Cell envelope-related transcriptional attenuator" evidence="4">
    <location>
        <begin position="151"/>
        <end position="303"/>
    </location>
</feature>
<feature type="region of interest" description="Disordered" evidence="2">
    <location>
        <begin position="1"/>
        <end position="69"/>
    </location>
</feature>
<name>A0A8J3FIJ9_9ACTN</name>
<evidence type="ECO:0000313" key="5">
    <source>
        <dbReference type="EMBL" id="GGK32859.1"/>
    </source>
</evidence>
<comment type="similarity">
    <text evidence="1">Belongs to the LytR/CpsA/Psr (LCP) family.</text>
</comment>
<evidence type="ECO:0000256" key="3">
    <source>
        <dbReference type="SAM" id="Phobius"/>
    </source>
</evidence>
<dbReference type="InterPro" id="IPR004474">
    <property type="entry name" value="LytR_CpsA_psr"/>
</dbReference>
<dbReference type="PANTHER" id="PTHR33392">
    <property type="entry name" value="POLYISOPRENYL-TEICHOIC ACID--PEPTIDOGLYCAN TEICHOIC ACID TRANSFERASE TAGU"/>
    <property type="match status" value="1"/>
</dbReference>
<keyword evidence="6" id="KW-1185">Reference proteome</keyword>
<dbReference type="NCBIfam" id="TIGR00350">
    <property type="entry name" value="lytR_cpsA_psr"/>
    <property type="match status" value="1"/>
</dbReference>
<evidence type="ECO:0000256" key="1">
    <source>
        <dbReference type="ARBA" id="ARBA00006068"/>
    </source>
</evidence>
<dbReference type="AlphaFoldDB" id="A0A8J3FIJ9"/>
<dbReference type="PANTHER" id="PTHR33392:SF6">
    <property type="entry name" value="POLYISOPRENYL-TEICHOIC ACID--PEPTIDOGLYCAN TEICHOIC ACID TRANSFERASE TAGU"/>
    <property type="match status" value="1"/>
</dbReference>
<keyword evidence="3" id="KW-0812">Transmembrane</keyword>
<feature type="compositionally biased region" description="Low complexity" evidence="2">
    <location>
        <begin position="10"/>
        <end position="30"/>
    </location>
</feature>
<evidence type="ECO:0000313" key="6">
    <source>
        <dbReference type="Proteomes" id="UP000662200"/>
    </source>
</evidence>
<comment type="caution">
    <text evidence="5">The sequence shown here is derived from an EMBL/GenBank/DDBJ whole genome shotgun (WGS) entry which is preliminary data.</text>
</comment>
<sequence>MSSPRRPGSNAGNPTGHTAAGGAARPAGRASVGVRDGGPPADRAGRATRPPAASRVYGGPPPRRPVRRGKPRWGRIALVVVAAAVVLGLLFVGGLSLYGNTLNKNLTRTDPFSALTGGRPTKTVNGAVNMLLVGSDSRDPDATLDKASEWRADTMMIMHIPADHQNAYLVSLPRDLYVPVVEAGSNGCRGERAKINAAFAFGGLPQLVRTVECFSDVRMDHVVAIDFAGFKDVTNALGGVDMTVDQTITSIHKPFRTYKKGKRHFTGFEALDYVRQRKQYADGDFTRVKHQQMFLRALMDKAASSGTITNPAKLNAFLKAATRSLTADKDFSLVDMALQFRGLRSQNLTFMTSPHLGSQDINGESVVVSDREKALGLYQAIARDRLADWVKANPK</sequence>
<protein>
    <submittedName>
        <fullName evidence="5">Transcriptional regulator</fullName>
    </submittedName>
</protein>
<reference evidence="5" key="1">
    <citation type="journal article" date="2014" name="Int. J. Syst. Evol. Microbiol.">
        <title>Complete genome sequence of Corynebacterium casei LMG S-19264T (=DSM 44701T), isolated from a smear-ripened cheese.</title>
        <authorList>
            <consortium name="US DOE Joint Genome Institute (JGI-PGF)"/>
            <person name="Walter F."/>
            <person name="Albersmeier A."/>
            <person name="Kalinowski J."/>
            <person name="Ruckert C."/>
        </authorList>
    </citation>
    <scope>NUCLEOTIDE SEQUENCE</scope>
    <source>
        <strain evidence="5">JCM 3091</strain>
    </source>
</reference>
<dbReference type="Proteomes" id="UP000662200">
    <property type="component" value="Unassembled WGS sequence"/>
</dbReference>
<keyword evidence="3" id="KW-0472">Membrane</keyword>
<evidence type="ECO:0000256" key="2">
    <source>
        <dbReference type="SAM" id="MobiDB-lite"/>
    </source>
</evidence>
<organism evidence="5 6">
    <name type="scientific">Pilimelia terevasa</name>
    <dbReference type="NCBI Taxonomy" id="53372"/>
    <lineage>
        <taxon>Bacteria</taxon>
        <taxon>Bacillati</taxon>
        <taxon>Actinomycetota</taxon>
        <taxon>Actinomycetes</taxon>
        <taxon>Micromonosporales</taxon>
        <taxon>Micromonosporaceae</taxon>
        <taxon>Pilimelia</taxon>
    </lineage>
</organism>
<dbReference type="InterPro" id="IPR050922">
    <property type="entry name" value="LytR/CpsA/Psr_CW_biosynth"/>
</dbReference>
<dbReference type="EMBL" id="BMQC01000008">
    <property type="protein sequence ID" value="GGK32859.1"/>
    <property type="molecule type" value="Genomic_DNA"/>
</dbReference>